<evidence type="ECO:0000313" key="2">
    <source>
        <dbReference type="EMBL" id="PWT47041.1"/>
    </source>
</evidence>
<dbReference type="Proteomes" id="UP000245866">
    <property type="component" value="Unassembled WGS sequence"/>
</dbReference>
<reference evidence="1" key="2">
    <citation type="submission" date="2018-05" db="EMBL/GenBank/DDBJ databases">
        <authorList>
            <person name="Lanie J.A."/>
            <person name="Ng W.-L."/>
            <person name="Kazmierczak K.M."/>
            <person name="Andrzejewski T.M."/>
            <person name="Davidsen T.M."/>
            <person name="Wayne K.J."/>
            <person name="Tettelin H."/>
            <person name="Glass J.I."/>
            <person name="Rusch D."/>
            <person name="Podicherti R."/>
            <person name="Tsui H.-C.T."/>
            <person name="Winkler M.E."/>
        </authorList>
    </citation>
    <scope>NUCLEOTIDE SEQUENCE</scope>
    <source>
        <strain evidence="1">LR12</strain>
    </source>
</reference>
<accession>A0A317GFS3</accession>
<evidence type="ECO:0008006" key="4">
    <source>
        <dbReference type="Google" id="ProtNLM"/>
    </source>
</evidence>
<dbReference type="EMBL" id="QGHS01000067">
    <property type="protein sequence ID" value="PWT46397.1"/>
    <property type="molecule type" value="Genomic_DNA"/>
</dbReference>
<evidence type="ECO:0000313" key="1">
    <source>
        <dbReference type="EMBL" id="PWT46397.1"/>
    </source>
</evidence>
<evidence type="ECO:0000313" key="3">
    <source>
        <dbReference type="Proteomes" id="UP000245866"/>
    </source>
</evidence>
<sequence>MAGENNESPTLEDLKTMIGLLPSNTSFDETLGLIISNTNLQLKFKLGLKPTEMVPTELAYIPIEVCVKRFNRLKNEGMTSYSQEGETISFNSNDFDDFLDDIAEWKKNNGTGLLTTVDPYRRRNNDIR</sequence>
<dbReference type="InterPro" id="IPR021146">
    <property type="entry name" value="Phage_gp6-like_head-tail"/>
</dbReference>
<comment type="caution">
    <text evidence="1">The sequence shown here is derived from an EMBL/GenBank/DDBJ whole genome shotgun (WGS) entry which is preliminary data.</text>
</comment>
<organism evidence="1 3">
    <name type="scientific">Limosilactobacillus reuteri</name>
    <name type="common">Lactobacillus reuteri</name>
    <dbReference type="NCBI Taxonomy" id="1598"/>
    <lineage>
        <taxon>Bacteria</taxon>
        <taxon>Bacillati</taxon>
        <taxon>Bacillota</taxon>
        <taxon>Bacilli</taxon>
        <taxon>Lactobacillales</taxon>
        <taxon>Lactobacillaceae</taxon>
        <taxon>Limosilactobacillus</taxon>
    </lineage>
</organism>
<proteinExistence type="predicted"/>
<protein>
    <recommendedName>
        <fullName evidence="4">Phage protein</fullName>
    </recommendedName>
</protein>
<reference evidence="1 3" key="1">
    <citation type="journal article" date="2018" name="Front. Microbiol.">
        <title>Comparative Genomics of the Herbivore Gut Symbiont Lactobacillus reuteri Reveals Genetic Diversity and Lifestyle Adaptation.</title>
        <authorList>
            <person name="Zhao J."/>
        </authorList>
    </citation>
    <scope>NUCLEOTIDE SEQUENCE [LARGE SCALE GENOMIC DNA]</scope>
    <source>
        <strain evidence="1 3">LR12</strain>
    </source>
</reference>
<dbReference type="Pfam" id="PF05135">
    <property type="entry name" value="Phage_connect_1"/>
    <property type="match status" value="1"/>
</dbReference>
<dbReference type="RefSeq" id="WP_134907395.1">
    <property type="nucleotide sequence ID" value="NZ_JAJAOX010000339.1"/>
</dbReference>
<dbReference type="EMBL" id="QGHS01000051">
    <property type="protein sequence ID" value="PWT47041.1"/>
    <property type="molecule type" value="Genomic_DNA"/>
</dbReference>
<name>A0A317GFS3_LIMRT</name>
<dbReference type="AlphaFoldDB" id="A0A317GFS3"/>
<gene>
    <name evidence="2" type="ORF">DKZ23_05215</name>
    <name evidence="1" type="ORF">DKZ23_06335</name>
</gene>